<organism evidence="2 3">
    <name type="scientific">Olsenella profusa</name>
    <dbReference type="NCBI Taxonomy" id="138595"/>
    <lineage>
        <taxon>Bacteria</taxon>
        <taxon>Bacillati</taxon>
        <taxon>Actinomycetota</taxon>
        <taxon>Coriobacteriia</taxon>
        <taxon>Coriobacteriales</taxon>
        <taxon>Atopobiaceae</taxon>
        <taxon>Olsenella</taxon>
    </lineage>
</organism>
<evidence type="ECO:0000313" key="2">
    <source>
        <dbReference type="EMBL" id="MBM6775195.1"/>
    </source>
</evidence>
<accession>A0ABS2F309</accession>
<sequence length="180" mass="19081">MPSDFGDESGEVLVEWASRVAGLSGDVAARRMALRLAASLERARDRASGGPEAPGEAAGAPWARLDMEDFRELEGYGQVRAAIDAKLTAAQVRHEFFSDGEAGREYLLFPVADAGRVSRAFDELAAKAREIGGGGIGGGSRDARPLEERAAQARDAAAAIEASRGQRERALEVAERTVAR</sequence>
<evidence type="ECO:0000256" key="1">
    <source>
        <dbReference type="SAM" id="MobiDB-lite"/>
    </source>
</evidence>
<gene>
    <name evidence="2" type="ORF">H9X80_06525</name>
</gene>
<feature type="compositionally biased region" description="Basic and acidic residues" evidence="1">
    <location>
        <begin position="141"/>
        <end position="152"/>
    </location>
</feature>
<proteinExistence type="predicted"/>
<evidence type="ECO:0000313" key="3">
    <source>
        <dbReference type="Proteomes" id="UP000712527"/>
    </source>
</evidence>
<reference evidence="2 3" key="1">
    <citation type="journal article" date="2021" name="Sci. Rep.">
        <title>The distribution of antibiotic resistance genes in chicken gut microbiota commensals.</title>
        <authorList>
            <person name="Juricova H."/>
            <person name="Matiasovicova J."/>
            <person name="Kubasova T."/>
            <person name="Cejkova D."/>
            <person name="Rychlik I."/>
        </authorList>
    </citation>
    <scope>NUCLEOTIDE SEQUENCE [LARGE SCALE GENOMIC DNA]</scope>
    <source>
        <strain evidence="2 3">An794</strain>
    </source>
</reference>
<name>A0ABS2F309_9ACTN</name>
<dbReference type="Proteomes" id="UP000712527">
    <property type="component" value="Unassembled WGS sequence"/>
</dbReference>
<feature type="region of interest" description="Disordered" evidence="1">
    <location>
        <begin position="132"/>
        <end position="165"/>
    </location>
</feature>
<dbReference type="RefSeq" id="WP_204793536.1">
    <property type="nucleotide sequence ID" value="NZ_JACSNQ010000012.1"/>
</dbReference>
<comment type="caution">
    <text evidence="2">The sequence shown here is derived from an EMBL/GenBank/DDBJ whole genome shotgun (WGS) entry which is preliminary data.</text>
</comment>
<dbReference type="EMBL" id="JACSNQ010000012">
    <property type="protein sequence ID" value="MBM6775195.1"/>
    <property type="molecule type" value="Genomic_DNA"/>
</dbReference>
<keyword evidence="3" id="KW-1185">Reference proteome</keyword>
<protein>
    <submittedName>
        <fullName evidence="2">Uncharacterized protein</fullName>
    </submittedName>
</protein>
<feature type="compositionally biased region" description="Low complexity" evidence="1">
    <location>
        <begin position="153"/>
        <end position="163"/>
    </location>
</feature>